<keyword evidence="2" id="KW-0472">Membrane</keyword>
<dbReference type="KEGG" id="cmv:CMUST_05360"/>
<feature type="compositionally biased region" description="Polar residues" evidence="1">
    <location>
        <begin position="51"/>
        <end position="63"/>
    </location>
</feature>
<accession>A0A0G3GXZ5</accession>
<dbReference type="PATRIC" id="fig|571915.4.peg.1135"/>
<name>A0A0G3GXZ5_9CORY</name>
<dbReference type="STRING" id="571915.CMUST_05360"/>
<gene>
    <name evidence="4" type="ORF">CMUST_05360</name>
</gene>
<feature type="compositionally biased region" description="Low complexity" evidence="1">
    <location>
        <begin position="461"/>
        <end position="486"/>
    </location>
</feature>
<feature type="compositionally biased region" description="Low complexity" evidence="1">
    <location>
        <begin position="401"/>
        <end position="444"/>
    </location>
</feature>
<keyword evidence="2" id="KW-0812">Transmembrane</keyword>
<evidence type="ECO:0000256" key="1">
    <source>
        <dbReference type="SAM" id="MobiDB-lite"/>
    </source>
</evidence>
<dbReference type="NCBIfam" id="NF038134">
    <property type="entry name" value="choice_anch_M"/>
    <property type="match status" value="1"/>
</dbReference>
<dbReference type="Proteomes" id="UP000035199">
    <property type="component" value="Chromosome"/>
</dbReference>
<keyword evidence="3" id="KW-0732">Signal</keyword>
<evidence type="ECO:0000313" key="4">
    <source>
        <dbReference type="EMBL" id="AKK05410.1"/>
    </source>
</evidence>
<evidence type="ECO:0008006" key="6">
    <source>
        <dbReference type="Google" id="ProtNLM"/>
    </source>
</evidence>
<evidence type="ECO:0000256" key="3">
    <source>
        <dbReference type="SAM" id="SignalP"/>
    </source>
</evidence>
<dbReference type="OrthoDB" id="4424311at2"/>
<feature type="region of interest" description="Disordered" evidence="1">
    <location>
        <begin position="326"/>
        <end position="378"/>
    </location>
</feature>
<keyword evidence="5" id="KW-1185">Reference proteome</keyword>
<keyword evidence="2" id="KW-1133">Transmembrane helix</keyword>
<organism evidence="4 5">
    <name type="scientific">Corynebacterium mustelae</name>
    <dbReference type="NCBI Taxonomy" id="571915"/>
    <lineage>
        <taxon>Bacteria</taxon>
        <taxon>Bacillati</taxon>
        <taxon>Actinomycetota</taxon>
        <taxon>Actinomycetes</taxon>
        <taxon>Mycobacteriales</taxon>
        <taxon>Corynebacteriaceae</taxon>
        <taxon>Corynebacterium</taxon>
    </lineage>
</organism>
<sequence length="561" mass="57909">MTALYRPRTVIALGFSLGLILSPTAAVYATDHPVGDGESAPVTNEAIGGNTPAQPLVSDTVTDAENPAPQPETPETSPQAPHTHTPSVQLAPTETPLPDAVAIPNPTTVNEPNQILPVAVPTEEASDSFVIKESHQDIHLQLINGYPHIKMRDDGSQLSGKSAYRPSGSAYILVDHQSEKTLKRGELAADTDLPDSSYVMPENQIEGVPWVGFSTVGLTPGDVAGPDNVLLSIAKAETPDSGRMLLWTEGGLKAEPQLRLDTEDLTKEWEFGLNSHVHTGYAFTKPGRYDITYQFAGEYNGVNCQKTTPITYTVTFLVGEESFNQAPADAREQGTPADHETDFGHGFTKPPATSSCDGKSQPGRSRKTGAGDGLSAKPIDDALKKVDQELQKLGKTPGGDSKTTTNAGAGGTSTKPTQKPSQATPTTTPSGSTATPTTATATTGGTSGVQFTSAPGRSVTAAGSIPSAAPGAGAKTATAPAPTAGKLADNAPVASNAEPVLAAAEPSTAVTASGDETAAEAEVKATANVLDNMGMSHGFALGVGLTALIAGFFSLHLSRRM</sequence>
<dbReference type="EMBL" id="CP011542">
    <property type="protein sequence ID" value="AKK05410.1"/>
    <property type="molecule type" value="Genomic_DNA"/>
</dbReference>
<feature type="compositionally biased region" description="Basic and acidic residues" evidence="1">
    <location>
        <begin position="329"/>
        <end position="343"/>
    </location>
</feature>
<feature type="chain" id="PRO_5039537418" description="Actinobacterial surface-anchored protein domain" evidence="3">
    <location>
        <begin position="26"/>
        <end position="561"/>
    </location>
</feature>
<evidence type="ECO:0000256" key="2">
    <source>
        <dbReference type="SAM" id="Phobius"/>
    </source>
</evidence>
<feature type="compositionally biased region" description="Polar residues" evidence="1">
    <location>
        <begin position="73"/>
        <end position="92"/>
    </location>
</feature>
<reference evidence="5" key="2">
    <citation type="submission" date="2015-05" db="EMBL/GenBank/DDBJ databases">
        <title>Complete genome sequence of Corynebacterium mustelae DSM 45274, isolated from various tissues of a male ferret with lethal sepsis.</title>
        <authorList>
            <person name="Ruckert C."/>
            <person name="Albersmeier A."/>
            <person name="Winkler A."/>
            <person name="Tauch A."/>
        </authorList>
    </citation>
    <scope>NUCLEOTIDE SEQUENCE [LARGE SCALE GENOMIC DNA]</scope>
    <source>
        <strain evidence="5">DSM 45274</strain>
    </source>
</reference>
<feature type="region of interest" description="Disordered" evidence="1">
    <location>
        <begin position="392"/>
        <end position="487"/>
    </location>
</feature>
<feature type="region of interest" description="Disordered" evidence="1">
    <location>
        <begin position="36"/>
        <end position="109"/>
    </location>
</feature>
<dbReference type="RefSeq" id="WP_047261631.1">
    <property type="nucleotide sequence ID" value="NZ_CP011542.1"/>
</dbReference>
<feature type="transmembrane region" description="Helical" evidence="2">
    <location>
        <begin position="538"/>
        <end position="557"/>
    </location>
</feature>
<protein>
    <recommendedName>
        <fullName evidence="6">Actinobacterial surface-anchored protein domain</fullName>
    </recommendedName>
</protein>
<feature type="signal peptide" evidence="3">
    <location>
        <begin position="1"/>
        <end position="25"/>
    </location>
</feature>
<reference evidence="4 5" key="1">
    <citation type="journal article" date="2015" name="Genome Announc.">
        <title>Complete Genome Sequence of the Type Strain Corynebacterium mustelae DSM 45274, Isolated from Various Tissues of a Male Ferret with Lethal Sepsis.</title>
        <authorList>
            <person name="Ruckert C."/>
            <person name="Eimer J."/>
            <person name="Winkler A."/>
            <person name="Tauch A."/>
        </authorList>
    </citation>
    <scope>NUCLEOTIDE SEQUENCE [LARGE SCALE GENOMIC DNA]</scope>
    <source>
        <strain evidence="4 5">DSM 45274</strain>
    </source>
</reference>
<proteinExistence type="predicted"/>
<dbReference type="AlphaFoldDB" id="A0A0G3GXZ5"/>
<evidence type="ECO:0000313" key="5">
    <source>
        <dbReference type="Proteomes" id="UP000035199"/>
    </source>
</evidence>